<dbReference type="AlphaFoldDB" id="A0A848EDI7"/>
<dbReference type="SUPFAM" id="SSF55298">
    <property type="entry name" value="YjgF-like"/>
    <property type="match status" value="1"/>
</dbReference>
<dbReference type="Proteomes" id="UP000548582">
    <property type="component" value="Unassembled WGS sequence"/>
</dbReference>
<evidence type="ECO:0000313" key="2">
    <source>
        <dbReference type="Proteomes" id="UP000548582"/>
    </source>
</evidence>
<dbReference type="EMBL" id="JABBKX010000002">
    <property type="protein sequence ID" value="NMJ41523.1"/>
    <property type="molecule type" value="Genomic_DNA"/>
</dbReference>
<protein>
    <submittedName>
        <fullName evidence="1">RidA family protein</fullName>
    </submittedName>
</protein>
<dbReference type="CDD" id="cd06150">
    <property type="entry name" value="YjgF_YER057c_UK114_like_2"/>
    <property type="match status" value="1"/>
</dbReference>
<evidence type="ECO:0000313" key="1">
    <source>
        <dbReference type="EMBL" id="NMJ41523.1"/>
    </source>
</evidence>
<organism evidence="1 2">
    <name type="scientific">Neoroseomonas marina</name>
    <dbReference type="NCBI Taxonomy" id="1232220"/>
    <lineage>
        <taxon>Bacteria</taxon>
        <taxon>Pseudomonadati</taxon>
        <taxon>Pseudomonadota</taxon>
        <taxon>Alphaproteobacteria</taxon>
        <taxon>Acetobacterales</taxon>
        <taxon>Acetobacteraceae</taxon>
        <taxon>Neoroseomonas</taxon>
    </lineage>
</organism>
<keyword evidence="2" id="KW-1185">Reference proteome</keyword>
<comment type="caution">
    <text evidence="1">The sequence shown here is derived from an EMBL/GenBank/DDBJ whole genome shotgun (WGS) entry which is preliminary data.</text>
</comment>
<gene>
    <name evidence="1" type="ORF">GWK16_09745</name>
</gene>
<dbReference type="RefSeq" id="WP_170053710.1">
    <property type="nucleotide sequence ID" value="NZ_JABBKX010000002.1"/>
</dbReference>
<accession>A0A848EDI7</accession>
<dbReference type="PANTHER" id="PTHR47328">
    <property type="match status" value="1"/>
</dbReference>
<proteinExistence type="predicted"/>
<dbReference type="InterPro" id="IPR035959">
    <property type="entry name" value="RutC-like_sf"/>
</dbReference>
<reference evidence="1 2" key="1">
    <citation type="submission" date="2020-03" db="EMBL/GenBank/DDBJ databases">
        <authorList>
            <person name="Sun Q."/>
        </authorList>
    </citation>
    <scope>NUCLEOTIDE SEQUENCE [LARGE SCALE GENOMIC DNA]</scope>
    <source>
        <strain evidence="1 2">JC162</strain>
    </source>
</reference>
<name>A0A848EDI7_9PROT</name>
<dbReference type="Gene3D" id="3.30.1330.40">
    <property type="entry name" value="RutC-like"/>
    <property type="match status" value="1"/>
</dbReference>
<dbReference type="InterPro" id="IPR035709">
    <property type="entry name" value="YoaB-like"/>
</dbReference>
<dbReference type="InterPro" id="IPR006175">
    <property type="entry name" value="YjgF/YER057c/UK114"/>
</dbReference>
<dbReference type="Pfam" id="PF01042">
    <property type="entry name" value="Ribonuc_L-PSP"/>
    <property type="match status" value="1"/>
</dbReference>
<sequence>MPHPDITRTPGPFANRSRVVVHRPPGGGGTIWALATARDKTAGVEAQTDDLLASIEGYLHAAGTDKSRLLRAEVFMADLSEKPAMDAAWTRWVPAGEGPVRSAVQTPMPPGDLVEIIVTAALPGGSA</sequence>
<dbReference type="PANTHER" id="PTHR47328:SF1">
    <property type="entry name" value="RUTC FAMILY PROTEIN YOAB"/>
    <property type="match status" value="1"/>
</dbReference>